<protein>
    <submittedName>
        <fullName evidence="3">Uncharacterized protein</fullName>
    </submittedName>
</protein>
<feature type="region of interest" description="Disordered" evidence="1">
    <location>
        <begin position="25"/>
        <end position="100"/>
    </location>
</feature>
<evidence type="ECO:0000313" key="3">
    <source>
        <dbReference type="EMBL" id="PJF19567.1"/>
    </source>
</evidence>
<name>A0A2H9TP79_9FUNG</name>
<keyword evidence="4" id="KW-1185">Reference proteome</keyword>
<feature type="signal peptide" evidence="2">
    <location>
        <begin position="1"/>
        <end position="18"/>
    </location>
</feature>
<proteinExistence type="predicted"/>
<dbReference type="Proteomes" id="UP000240830">
    <property type="component" value="Unassembled WGS sequence"/>
</dbReference>
<dbReference type="EMBL" id="MTSL01000051">
    <property type="protein sequence ID" value="PJF19567.1"/>
    <property type="molecule type" value="Genomic_DNA"/>
</dbReference>
<comment type="caution">
    <text evidence="3">The sequence shown here is derived from an EMBL/GenBank/DDBJ whole genome shotgun (WGS) entry which is preliminary data.</text>
</comment>
<gene>
    <name evidence="3" type="ORF">PSACC_00625</name>
</gene>
<organism evidence="3 4">
    <name type="scientific">Paramicrosporidium saccamoebae</name>
    <dbReference type="NCBI Taxonomy" id="1246581"/>
    <lineage>
        <taxon>Eukaryota</taxon>
        <taxon>Fungi</taxon>
        <taxon>Fungi incertae sedis</taxon>
        <taxon>Cryptomycota</taxon>
        <taxon>Cryptomycota incertae sedis</taxon>
        <taxon>Paramicrosporidium</taxon>
    </lineage>
</organism>
<sequence length="146" mass="15696">MKFNLILISAALMVAVQAAVRTPPVQTAVRPSQPAPAPSGVQGTQGTVQPPAPQARPQPAQVSNPSTASPKPRKASHSTAVAPSQQPPALKRTRRRHHAPIYLRCRRQGNNSYRCTKIDRSPNRNVNRPTPDVLQDVLQPIANATG</sequence>
<feature type="chain" id="PRO_5014191562" evidence="2">
    <location>
        <begin position="19"/>
        <end position="146"/>
    </location>
</feature>
<evidence type="ECO:0000256" key="2">
    <source>
        <dbReference type="SAM" id="SignalP"/>
    </source>
</evidence>
<accession>A0A2H9TP79</accession>
<reference evidence="3 4" key="1">
    <citation type="submission" date="2016-10" db="EMBL/GenBank/DDBJ databases">
        <title>The genome of Paramicrosporidium saccamoebae is the missing link in understanding Cryptomycota and Microsporidia evolution.</title>
        <authorList>
            <person name="Quandt C.A."/>
            <person name="Beaudet D."/>
            <person name="Corsaro D."/>
            <person name="Michel R."/>
            <person name="Corradi N."/>
            <person name="James T."/>
        </authorList>
    </citation>
    <scope>NUCLEOTIDE SEQUENCE [LARGE SCALE GENOMIC DNA]</scope>
    <source>
        <strain evidence="3 4">KSL3</strain>
    </source>
</reference>
<evidence type="ECO:0000313" key="4">
    <source>
        <dbReference type="Proteomes" id="UP000240830"/>
    </source>
</evidence>
<dbReference type="AlphaFoldDB" id="A0A2H9TP79"/>
<keyword evidence="2" id="KW-0732">Signal</keyword>
<feature type="compositionally biased region" description="Basic residues" evidence="1">
    <location>
        <begin position="91"/>
        <end position="100"/>
    </location>
</feature>
<evidence type="ECO:0000256" key="1">
    <source>
        <dbReference type="SAM" id="MobiDB-lite"/>
    </source>
</evidence>